<protein>
    <submittedName>
        <fullName evidence="1">Uncharacterized protein</fullName>
    </submittedName>
</protein>
<name>A2C724_PROM3</name>
<dbReference type="HOGENOM" id="CLU_3347241_0_0_3"/>
<sequence>MAGELMLKPIITGKTINSLIRDRPRDAKREAMEYASY</sequence>
<evidence type="ECO:0000313" key="2">
    <source>
        <dbReference type="Proteomes" id="UP000002274"/>
    </source>
</evidence>
<dbReference type="KEGG" id="pmf:P9303_05321"/>
<dbReference type="AlphaFoldDB" id="A2C724"/>
<proteinExistence type="predicted"/>
<reference evidence="1 2" key="1">
    <citation type="journal article" date="2007" name="PLoS Genet.">
        <title>Patterns and implications of gene gain and loss in the evolution of Prochlorococcus.</title>
        <authorList>
            <person name="Kettler G.C."/>
            <person name="Martiny A.C."/>
            <person name="Huang K."/>
            <person name="Zucker J."/>
            <person name="Coleman M.L."/>
            <person name="Rodrigue S."/>
            <person name="Chen F."/>
            <person name="Lapidus A."/>
            <person name="Ferriera S."/>
            <person name="Johnson J."/>
            <person name="Steglich C."/>
            <person name="Church G.M."/>
            <person name="Richardson P."/>
            <person name="Chisholm S.W."/>
        </authorList>
    </citation>
    <scope>NUCLEOTIDE SEQUENCE [LARGE SCALE GENOMIC DNA]</scope>
    <source>
        <strain evidence="1 2">MIT 9303</strain>
    </source>
</reference>
<evidence type="ECO:0000313" key="1">
    <source>
        <dbReference type="EMBL" id="ABM77284.1"/>
    </source>
</evidence>
<organism evidence="1 2">
    <name type="scientific">Prochlorococcus marinus (strain MIT 9303)</name>
    <dbReference type="NCBI Taxonomy" id="59922"/>
    <lineage>
        <taxon>Bacteria</taxon>
        <taxon>Bacillati</taxon>
        <taxon>Cyanobacteriota</taxon>
        <taxon>Cyanophyceae</taxon>
        <taxon>Synechococcales</taxon>
        <taxon>Prochlorococcaceae</taxon>
        <taxon>Prochlorococcus</taxon>
    </lineage>
</organism>
<dbReference type="EMBL" id="CP000554">
    <property type="protein sequence ID" value="ABM77284.1"/>
    <property type="molecule type" value="Genomic_DNA"/>
</dbReference>
<gene>
    <name evidence="1" type="ordered locus">P9303_05321</name>
</gene>
<dbReference type="Proteomes" id="UP000002274">
    <property type="component" value="Chromosome"/>
</dbReference>
<accession>A2C724</accession>